<dbReference type="EMBL" id="DF973638">
    <property type="protein sequence ID" value="GAU36709.1"/>
    <property type="molecule type" value="Genomic_DNA"/>
</dbReference>
<evidence type="ECO:0000313" key="1">
    <source>
        <dbReference type="EMBL" id="GAU36709.1"/>
    </source>
</evidence>
<dbReference type="Proteomes" id="UP000242715">
    <property type="component" value="Unassembled WGS sequence"/>
</dbReference>
<accession>A0A2Z6NZ08</accession>
<reference evidence="2" key="1">
    <citation type="journal article" date="2017" name="Front. Plant Sci.">
        <title>Climate Clever Clovers: New Paradigm to Reduce the Environmental Footprint of Ruminants by Breeding Low Methanogenic Forages Utilizing Haplotype Variation.</title>
        <authorList>
            <person name="Kaur P."/>
            <person name="Appels R."/>
            <person name="Bayer P.E."/>
            <person name="Keeble-Gagnere G."/>
            <person name="Wang J."/>
            <person name="Hirakawa H."/>
            <person name="Shirasawa K."/>
            <person name="Vercoe P."/>
            <person name="Stefanova K."/>
            <person name="Durmic Z."/>
            <person name="Nichols P."/>
            <person name="Revell C."/>
            <person name="Isobe S.N."/>
            <person name="Edwards D."/>
            <person name="Erskine W."/>
        </authorList>
    </citation>
    <scope>NUCLEOTIDE SEQUENCE [LARGE SCALE GENOMIC DNA]</scope>
    <source>
        <strain evidence="2">cv. Daliak</strain>
    </source>
</reference>
<proteinExistence type="predicted"/>
<organism evidence="1 2">
    <name type="scientific">Trifolium subterraneum</name>
    <name type="common">Subterranean clover</name>
    <dbReference type="NCBI Taxonomy" id="3900"/>
    <lineage>
        <taxon>Eukaryota</taxon>
        <taxon>Viridiplantae</taxon>
        <taxon>Streptophyta</taxon>
        <taxon>Embryophyta</taxon>
        <taxon>Tracheophyta</taxon>
        <taxon>Spermatophyta</taxon>
        <taxon>Magnoliopsida</taxon>
        <taxon>eudicotyledons</taxon>
        <taxon>Gunneridae</taxon>
        <taxon>Pentapetalae</taxon>
        <taxon>rosids</taxon>
        <taxon>fabids</taxon>
        <taxon>Fabales</taxon>
        <taxon>Fabaceae</taxon>
        <taxon>Papilionoideae</taxon>
        <taxon>50 kb inversion clade</taxon>
        <taxon>NPAAA clade</taxon>
        <taxon>Hologalegina</taxon>
        <taxon>IRL clade</taxon>
        <taxon>Trifolieae</taxon>
        <taxon>Trifolium</taxon>
    </lineage>
</organism>
<protein>
    <submittedName>
        <fullName evidence="1">Uncharacterized protein</fullName>
    </submittedName>
</protein>
<name>A0A2Z6NZ08_TRISU</name>
<gene>
    <name evidence="1" type="ORF">TSUD_217660</name>
</gene>
<keyword evidence="2" id="KW-1185">Reference proteome</keyword>
<dbReference type="AlphaFoldDB" id="A0A2Z6NZ08"/>
<evidence type="ECO:0000313" key="2">
    <source>
        <dbReference type="Proteomes" id="UP000242715"/>
    </source>
</evidence>
<sequence>MRTKVVDLCNESEYKHEGRGRDRLTDGMSNVRMEHSQARCRRDKSEIDAQFTCSITFKIARDKLPNTLGHVQCYALG</sequence>